<dbReference type="SUPFAM" id="SSF46785">
    <property type="entry name" value="Winged helix' DNA-binding domain"/>
    <property type="match status" value="1"/>
</dbReference>
<dbReference type="InterPro" id="IPR036390">
    <property type="entry name" value="WH_DNA-bd_sf"/>
</dbReference>
<dbReference type="EMBL" id="JACEON010000008">
    <property type="protein sequence ID" value="MBA4612114.1"/>
    <property type="molecule type" value="Genomic_DNA"/>
</dbReference>
<dbReference type="RefSeq" id="WP_181760302.1">
    <property type="nucleotide sequence ID" value="NZ_BMCR01000003.1"/>
</dbReference>
<proteinExistence type="predicted"/>
<dbReference type="Gene3D" id="1.10.10.10">
    <property type="entry name" value="Winged helix-like DNA-binding domain superfamily/Winged helix DNA-binding domain"/>
    <property type="match status" value="1"/>
</dbReference>
<evidence type="ECO:0000313" key="2">
    <source>
        <dbReference type="Proteomes" id="UP000559404"/>
    </source>
</evidence>
<accession>A0A838XYL2</accession>
<dbReference type="Proteomes" id="UP000559404">
    <property type="component" value="Unassembled WGS sequence"/>
</dbReference>
<protein>
    <submittedName>
        <fullName evidence="1">Helix-turn-helix transcriptional regulator</fullName>
    </submittedName>
</protein>
<organism evidence="1 2">
    <name type="scientific">Stappia taiwanensis</name>
    <dbReference type="NCBI Taxonomy" id="992267"/>
    <lineage>
        <taxon>Bacteria</taxon>
        <taxon>Pseudomonadati</taxon>
        <taxon>Pseudomonadota</taxon>
        <taxon>Alphaproteobacteria</taxon>
        <taxon>Hyphomicrobiales</taxon>
        <taxon>Stappiaceae</taxon>
        <taxon>Stappia</taxon>
    </lineage>
</organism>
<gene>
    <name evidence="1" type="ORF">H1W37_10645</name>
</gene>
<name>A0A838XYL2_9HYPH</name>
<sequence>MTQGARRQEQSGTAYRTRRLLETYYEMTLQIQERFGARDGDDVLMLVLIGIADLRGAPMDADLLAEKLNMSRSSVERRLRAHLRKGTVEKERRGKSVVYLWSQSPPDAAGGGASGCVTASDGEMSMEMIGSIMKLVVDVASD</sequence>
<reference evidence="1 2" key="2">
    <citation type="submission" date="2020-08" db="EMBL/GenBank/DDBJ databases">
        <title>Stappia taiwanensis sp. nov., isolated from a coastal thermal spring.</title>
        <authorList>
            <person name="Kampfer P."/>
        </authorList>
    </citation>
    <scope>NUCLEOTIDE SEQUENCE [LARGE SCALE GENOMIC DNA]</scope>
    <source>
        <strain evidence="1 2">DSM 23284</strain>
    </source>
</reference>
<evidence type="ECO:0000313" key="1">
    <source>
        <dbReference type="EMBL" id="MBA4612114.1"/>
    </source>
</evidence>
<reference evidence="1 2" key="1">
    <citation type="submission" date="2020-07" db="EMBL/GenBank/DDBJ databases">
        <authorList>
            <person name="Li M."/>
        </authorList>
    </citation>
    <scope>NUCLEOTIDE SEQUENCE [LARGE SCALE GENOMIC DNA]</scope>
    <source>
        <strain evidence="1 2">DSM 23284</strain>
    </source>
</reference>
<comment type="caution">
    <text evidence="1">The sequence shown here is derived from an EMBL/GenBank/DDBJ whole genome shotgun (WGS) entry which is preliminary data.</text>
</comment>
<dbReference type="AlphaFoldDB" id="A0A838XYL2"/>
<dbReference type="InterPro" id="IPR036388">
    <property type="entry name" value="WH-like_DNA-bd_sf"/>
</dbReference>
<keyword evidence="2" id="KW-1185">Reference proteome</keyword>